<dbReference type="Pfam" id="PF07690">
    <property type="entry name" value="MFS_1"/>
    <property type="match status" value="1"/>
</dbReference>
<dbReference type="InterPro" id="IPR020846">
    <property type="entry name" value="MFS_dom"/>
</dbReference>
<feature type="transmembrane region" description="Helical" evidence="7">
    <location>
        <begin position="311"/>
        <end position="332"/>
    </location>
</feature>
<proteinExistence type="predicted"/>
<dbReference type="PANTHER" id="PTHR42718:SF47">
    <property type="entry name" value="METHYL VIOLOGEN RESISTANCE PROTEIN SMVA"/>
    <property type="match status" value="1"/>
</dbReference>
<dbReference type="InterPro" id="IPR001958">
    <property type="entry name" value="Tet-R_TetA/multi-R_MdtG-like"/>
</dbReference>
<dbReference type="RefSeq" id="WP_344545763.1">
    <property type="nucleotide sequence ID" value="NZ_BAAATD010000008.1"/>
</dbReference>
<evidence type="ECO:0000256" key="3">
    <source>
        <dbReference type="ARBA" id="ARBA00022475"/>
    </source>
</evidence>
<protein>
    <submittedName>
        <fullName evidence="9">MFS transporter</fullName>
    </submittedName>
</protein>
<evidence type="ECO:0000256" key="6">
    <source>
        <dbReference type="ARBA" id="ARBA00023136"/>
    </source>
</evidence>
<evidence type="ECO:0000256" key="4">
    <source>
        <dbReference type="ARBA" id="ARBA00022692"/>
    </source>
</evidence>
<dbReference type="PRINTS" id="PR01035">
    <property type="entry name" value="TCRTETA"/>
</dbReference>
<feature type="transmembrane region" description="Helical" evidence="7">
    <location>
        <begin position="275"/>
        <end position="296"/>
    </location>
</feature>
<comment type="caution">
    <text evidence="9">The sequence shown here is derived from an EMBL/GenBank/DDBJ whole genome shotgun (WGS) entry which is preliminary data.</text>
</comment>
<feature type="transmembrane region" description="Helical" evidence="7">
    <location>
        <begin position="88"/>
        <end position="107"/>
    </location>
</feature>
<organism evidence="9 10">
    <name type="scientific">Actinomadura fulvescens</name>
    <dbReference type="NCBI Taxonomy" id="46160"/>
    <lineage>
        <taxon>Bacteria</taxon>
        <taxon>Bacillati</taxon>
        <taxon>Actinomycetota</taxon>
        <taxon>Actinomycetes</taxon>
        <taxon>Streptosporangiales</taxon>
        <taxon>Thermomonosporaceae</taxon>
        <taxon>Actinomadura</taxon>
    </lineage>
</organism>
<dbReference type="CDD" id="cd17321">
    <property type="entry name" value="MFS_MMR_MDR_like"/>
    <property type="match status" value="1"/>
</dbReference>
<feature type="transmembrane region" description="Helical" evidence="7">
    <location>
        <begin position="172"/>
        <end position="197"/>
    </location>
</feature>
<feature type="transmembrane region" description="Helical" evidence="7">
    <location>
        <begin position="365"/>
        <end position="385"/>
    </location>
</feature>
<feature type="transmembrane region" description="Helical" evidence="7">
    <location>
        <begin position="113"/>
        <end position="134"/>
    </location>
</feature>
<feature type="domain" description="Major facilitator superfamily (MFS) profile" evidence="8">
    <location>
        <begin position="22"/>
        <end position="499"/>
    </location>
</feature>
<feature type="transmembrane region" description="Helical" evidence="7">
    <location>
        <begin position="20"/>
        <end position="44"/>
    </location>
</feature>
<dbReference type="Proteomes" id="UP001501509">
    <property type="component" value="Unassembled WGS sequence"/>
</dbReference>
<evidence type="ECO:0000256" key="1">
    <source>
        <dbReference type="ARBA" id="ARBA00004651"/>
    </source>
</evidence>
<feature type="transmembrane region" description="Helical" evidence="7">
    <location>
        <begin position="209"/>
        <end position="225"/>
    </location>
</feature>
<evidence type="ECO:0000313" key="10">
    <source>
        <dbReference type="Proteomes" id="UP001501509"/>
    </source>
</evidence>
<dbReference type="Gene3D" id="1.20.1720.10">
    <property type="entry name" value="Multidrug resistance protein D"/>
    <property type="match status" value="1"/>
</dbReference>
<keyword evidence="5 7" id="KW-1133">Transmembrane helix</keyword>
<gene>
    <name evidence="9" type="ORF">GCM10010411_59410</name>
</gene>
<accession>A0ABP6CDX6</accession>
<keyword evidence="3" id="KW-1003">Cell membrane</keyword>
<evidence type="ECO:0000259" key="8">
    <source>
        <dbReference type="PROSITE" id="PS50850"/>
    </source>
</evidence>
<dbReference type="EMBL" id="BAAATD010000008">
    <property type="protein sequence ID" value="GAA2616423.1"/>
    <property type="molecule type" value="Genomic_DNA"/>
</dbReference>
<comment type="subcellular location">
    <subcellularLocation>
        <location evidence="1">Cell membrane</location>
        <topology evidence="1">Multi-pass membrane protein</topology>
    </subcellularLocation>
</comment>
<sequence>MAIDETNAHDPRPRAGLKEWTGLAVLALPTLLLALDVTVLHLAVPELSADLDPSGTQTLWIIDIYGFMIAGFLVTMGTLGDRIGRRRLLMTGAAAFGAASAAAAYATSTEMLIAARTLLGIAGATLMPSTLSLISNLFRDPRQRGLAIGLWATMFSVGIALGPVVGGLMLEHFWWGSVFLIGTPIMALLLVTAPFLLPEFRDVRAGRPDLVSVLLSLATMLPVTYGLKELPKHGVEPVPALAAVVGVVAGVLFVRRQRRLADPLLDLRLFRDRAFSGALLSLMISIGAVGGVYLFVTQYLQLVQGMSPLKAGLWLLPAALALVVSSLLAPIAARHVRPAYVIGGSLAAATAGYLLLAQVDARSGLPLLVAGFILVYAGGGPTMALGTELVVGAAPPEKAGAASALGETSTELGVALGVAGLGSVGTAVYREEIASGLPADAPDGVRDTLAGAVAAGAGGDLLDSAREAFTAGLNTTAAVGAALVAAVTVIAVVTLRRVDATGEGDPAGAAEPERITA</sequence>
<dbReference type="InterPro" id="IPR011701">
    <property type="entry name" value="MFS"/>
</dbReference>
<dbReference type="SUPFAM" id="SSF103473">
    <property type="entry name" value="MFS general substrate transporter"/>
    <property type="match status" value="1"/>
</dbReference>
<dbReference type="PROSITE" id="PS50850">
    <property type="entry name" value="MFS"/>
    <property type="match status" value="1"/>
</dbReference>
<feature type="transmembrane region" description="Helical" evidence="7">
    <location>
        <begin position="146"/>
        <end position="166"/>
    </location>
</feature>
<evidence type="ECO:0000313" key="9">
    <source>
        <dbReference type="EMBL" id="GAA2616423.1"/>
    </source>
</evidence>
<evidence type="ECO:0000256" key="7">
    <source>
        <dbReference type="SAM" id="Phobius"/>
    </source>
</evidence>
<dbReference type="PANTHER" id="PTHR42718">
    <property type="entry name" value="MAJOR FACILITATOR SUPERFAMILY MULTIDRUG TRANSPORTER MFSC"/>
    <property type="match status" value="1"/>
</dbReference>
<feature type="transmembrane region" description="Helical" evidence="7">
    <location>
        <begin position="56"/>
        <end position="76"/>
    </location>
</feature>
<evidence type="ECO:0000256" key="2">
    <source>
        <dbReference type="ARBA" id="ARBA00022448"/>
    </source>
</evidence>
<feature type="transmembrane region" description="Helical" evidence="7">
    <location>
        <begin position="339"/>
        <end position="359"/>
    </location>
</feature>
<feature type="transmembrane region" description="Helical" evidence="7">
    <location>
        <begin position="237"/>
        <end position="254"/>
    </location>
</feature>
<keyword evidence="4 7" id="KW-0812">Transmembrane</keyword>
<keyword evidence="2" id="KW-0813">Transport</keyword>
<evidence type="ECO:0000256" key="5">
    <source>
        <dbReference type="ARBA" id="ARBA00022989"/>
    </source>
</evidence>
<reference evidence="10" key="1">
    <citation type="journal article" date="2019" name="Int. J. Syst. Evol. Microbiol.">
        <title>The Global Catalogue of Microorganisms (GCM) 10K type strain sequencing project: providing services to taxonomists for standard genome sequencing and annotation.</title>
        <authorList>
            <consortium name="The Broad Institute Genomics Platform"/>
            <consortium name="The Broad Institute Genome Sequencing Center for Infectious Disease"/>
            <person name="Wu L."/>
            <person name="Ma J."/>
        </authorList>
    </citation>
    <scope>NUCLEOTIDE SEQUENCE [LARGE SCALE GENOMIC DNA]</scope>
    <source>
        <strain evidence="10">JCM 6833</strain>
    </source>
</reference>
<dbReference type="InterPro" id="IPR036259">
    <property type="entry name" value="MFS_trans_sf"/>
</dbReference>
<name>A0ABP6CDX6_9ACTN</name>
<keyword evidence="10" id="KW-1185">Reference proteome</keyword>
<dbReference type="Gene3D" id="1.20.1250.20">
    <property type="entry name" value="MFS general substrate transporter like domains"/>
    <property type="match status" value="1"/>
</dbReference>
<keyword evidence="6 7" id="KW-0472">Membrane</keyword>